<dbReference type="Proteomes" id="UP000238825">
    <property type="component" value="Chromosome"/>
</dbReference>
<accession>A0A2S0K0M2</accession>
<proteinExistence type="predicted"/>
<evidence type="ECO:0000313" key="4">
    <source>
        <dbReference type="Proteomes" id="UP000255295"/>
    </source>
</evidence>
<sequence length="51" mass="6259">MAHYREGYELYCKKCEQFNLEPINFYYYMNKLSQEQLACYNEAAHERKLLA</sequence>
<dbReference type="AlphaFoldDB" id="A0A2S0K0M2"/>
<name>A0A2S0K0M2_LYSSH</name>
<protein>
    <submittedName>
        <fullName evidence="1">Transcriptional regulator</fullName>
    </submittedName>
</protein>
<evidence type="ECO:0000313" key="1">
    <source>
        <dbReference type="EMBL" id="AVK96942.1"/>
    </source>
</evidence>
<dbReference type="EMBL" id="CP019980">
    <property type="protein sequence ID" value="AVK96942.1"/>
    <property type="molecule type" value="Genomic_DNA"/>
</dbReference>
<reference evidence="1 3" key="1">
    <citation type="submission" date="2017-03" db="EMBL/GenBank/DDBJ databases">
        <title>The whole genome sequencing and assembly of Lysinibacillus sphaericus DSM 28T strain.</title>
        <authorList>
            <person name="Lee Y.-J."/>
            <person name="Yi H."/>
            <person name="Bahn Y.-S."/>
            <person name="Kim J.F."/>
            <person name="Lee D.-W."/>
        </authorList>
    </citation>
    <scope>NUCLEOTIDE SEQUENCE [LARGE SCALE GENOMIC DNA]</scope>
    <source>
        <strain evidence="1 3">DSM 28</strain>
    </source>
</reference>
<dbReference type="GeneID" id="48276931"/>
<evidence type="ECO:0000313" key="3">
    <source>
        <dbReference type="Proteomes" id="UP000238825"/>
    </source>
</evidence>
<dbReference type="EMBL" id="UFSZ01000001">
    <property type="protein sequence ID" value="SUV17214.1"/>
    <property type="molecule type" value="Genomic_DNA"/>
</dbReference>
<organism evidence="1 3">
    <name type="scientific">Lysinibacillus sphaericus</name>
    <name type="common">Bacillus sphaericus</name>
    <dbReference type="NCBI Taxonomy" id="1421"/>
    <lineage>
        <taxon>Bacteria</taxon>
        <taxon>Bacillati</taxon>
        <taxon>Bacillota</taxon>
        <taxon>Bacilli</taxon>
        <taxon>Bacillales</taxon>
        <taxon>Bacillaceae</taxon>
        <taxon>Lysinibacillus</taxon>
    </lineage>
</organism>
<reference evidence="2 4" key="2">
    <citation type="submission" date="2018-06" db="EMBL/GenBank/DDBJ databases">
        <authorList>
            <consortium name="Pathogen Informatics"/>
            <person name="Doyle S."/>
        </authorList>
    </citation>
    <scope>NUCLEOTIDE SEQUENCE [LARGE SCALE GENOMIC DNA]</scope>
    <source>
        <strain evidence="2 4">NCTC10338</strain>
    </source>
</reference>
<dbReference type="RefSeq" id="WP_024361698.1">
    <property type="nucleotide sequence ID" value="NZ_BJNS01000010.1"/>
</dbReference>
<gene>
    <name evidence="1" type="ORF">LS41612_12050</name>
    <name evidence="2" type="ORF">NCTC10338_02306</name>
</gene>
<evidence type="ECO:0000313" key="2">
    <source>
        <dbReference type="EMBL" id="SUV17214.1"/>
    </source>
</evidence>
<dbReference type="Proteomes" id="UP000255295">
    <property type="component" value="Unassembled WGS sequence"/>
</dbReference>